<dbReference type="CDD" id="cd02966">
    <property type="entry name" value="TlpA_like_family"/>
    <property type="match status" value="1"/>
</dbReference>
<dbReference type="PANTHER" id="PTHR42852:SF13">
    <property type="entry name" value="PROTEIN DIPZ"/>
    <property type="match status" value="1"/>
</dbReference>
<accession>D2QMM1</accession>
<dbReference type="STRING" id="504472.Slin_4453"/>
<evidence type="ECO:0000313" key="2">
    <source>
        <dbReference type="EMBL" id="ADB40434.1"/>
    </source>
</evidence>
<dbReference type="InterPro" id="IPR000866">
    <property type="entry name" value="AhpC/TSA"/>
</dbReference>
<dbReference type="HOGENOM" id="CLU_675960_0_0_10"/>
<dbReference type="AlphaFoldDB" id="D2QMM1"/>
<dbReference type="Gene3D" id="3.40.30.10">
    <property type="entry name" value="Glutaredoxin"/>
    <property type="match status" value="1"/>
</dbReference>
<dbReference type="SUPFAM" id="SSF52833">
    <property type="entry name" value="Thioredoxin-like"/>
    <property type="match status" value="1"/>
</dbReference>
<feature type="domain" description="Thioredoxin" evidence="1">
    <location>
        <begin position="231"/>
        <end position="390"/>
    </location>
</feature>
<name>D2QMM1_SPILD</name>
<dbReference type="eggNOG" id="COG1225">
    <property type="taxonomic scope" value="Bacteria"/>
</dbReference>
<protein>
    <recommendedName>
        <fullName evidence="1">Thioredoxin domain-containing protein</fullName>
    </recommendedName>
</protein>
<evidence type="ECO:0000313" key="3">
    <source>
        <dbReference type="Proteomes" id="UP000002028"/>
    </source>
</evidence>
<dbReference type="Pfam" id="PF00578">
    <property type="entry name" value="AhpC-TSA"/>
    <property type="match status" value="1"/>
</dbReference>
<keyword evidence="3" id="KW-1185">Reference proteome</keyword>
<dbReference type="EMBL" id="CP001769">
    <property type="protein sequence ID" value="ADB40434.1"/>
    <property type="molecule type" value="Genomic_DNA"/>
</dbReference>
<dbReference type="InterPro" id="IPR050553">
    <property type="entry name" value="Thioredoxin_ResA/DsbE_sf"/>
</dbReference>
<dbReference type="GO" id="GO:0016209">
    <property type="term" value="F:antioxidant activity"/>
    <property type="evidence" value="ECO:0007669"/>
    <property type="project" value="InterPro"/>
</dbReference>
<dbReference type="KEGG" id="sli:Slin_4453"/>
<reference evidence="2 3" key="1">
    <citation type="journal article" date="2010" name="Stand. Genomic Sci.">
        <title>Complete genome sequence of Spirosoma linguale type strain (1).</title>
        <authorList>
            <person name="Lail K."/>
            <person name="Sikorski J."/>
            <person name="Saunders E."/>
            <person name="Lapidus A."/>
            <person name="Glavina Del Rio T."/>
            <person name="Copeland A."/>
            <person name="Tice H."/>
            <person name="Cheng J.-F."/>
            <person name="Lucas S."/>
            <person name="Nolan M."/>
            <person name="Bruce D."/>
            <person name="Goodwin L."/>
            <person name="Pitluck S."/>
            <person name="Ivanova N."/>
            <person name="Mavromatis K."/>
            <person name="Ovchinnikova G."/>
            <person name="Pati A."/>
            <person name="Chen A."/>
            <person name="Palaniappan K."/>
            <person name="Land M."/>
            <person name="Hauser L."/>
            <person name="Chang Y.-J."/>
            <person name="Jeffries C.D."/>
            <person name="Chain P."/>
            <person name="Brettin T."/>
            <person name="Detter J.C."/>
            <person name="Schuetze A."/>
            <person name="Rohde M."/>
            <person name="Tindall B.J."/>
            <person name="Goeker M."/>
            <person name="Bristow J."/>
            <person name="Eisen J.A."/>
            <person name="Markowitz V."/>
            <person name="Hugenholtz P."/>
            <person name="Kyrpides N.C."/>
            <person name="Klenk H.-P."/>
            <person name="Chen F."/>
        </authorList>
    </citation>
    <scope>NUCLEOTIDE SEQUENCE [LARGE SCALE GENOMIC DNA]</scope>
    <source>
        <strain evidence="3">ATCC 33905 / DSM 74 / LMG 10896 / Claus 1</strain>
    </source>
</reference>
<dbReference type="Proteomes" id="UP000002028">
    <property type="component" value="Chromosome"/>
</dbReference>
<gene>
    <name evidence="2" type="ordered locus">Slin_4453</name>
</gene>
<dbReference type="PANTHER" id="PTHR42852">
    <property type="entry name" value="THIOL:DISULFIDE INTERCHANGE PROTEIN DSBE"/>
    <property type="match status" value="1"/>
</dbReference>
<evidence type="ECO:0000259" key="1">
    <source>
        <dbReference type="PROSITE" id="PS51352"/>
    </source>
</evidence>
<organism evidence="2 3">
    <name type="scientific">Spirosoma linguale (strain ATCC 33905 / DSM 74 / LMG 10896 / Claus 1)</name>
    <dbReference type="NCBI Taxonomy" id="504472"/>
    <lineage>
        <taxon>Bacteria</taxon>
        <taxon>Pseudomonadati</taxon>
        <taxon>Bacteroidota</taxon>
        <taxon>Cytophagia</taxon>
        <taxon>Cytophagales</taxon>
        <taxon>Cytophagaceae</taxon>
        <taxon>Spirosoma</taxon>
    </lineage>
</organism>
<dbReference type="InterPro" id="IPR036249">
    <property type="entry name" value="Thioredoxin-like_sf"/>
</dbReference>
<dbReference type="PROSITE" id="PS51352">
    <property type="entry name" value="THIOREDOXIN_2"/>
    <property type="match status" value="1"/>
</dbReference>
<dbReference type="GO" id="GO:0016491">
    <property type="term" value="F:oxidoreductase activity"/>
    <property type="evidence" value="ECO:0007669"/>
    <property type="project" value="InterPro"/>
</dbReference>
<sequence>MRHTRLLIVGFVWLGCLAVQAQIKPQTGFWRGVFTMAGGHTAPFNLELTGKTAYLLNGTERFELKNVTQRGDSLIIPVDVYNTVLAAKVEDAKTLSGVFKHLESPTTGVPFRMEHGKRYRFVENQAAPVVSMHGKWDILIDEKIKLIGVFEQHGSKLTGTFLSTGGDMRYYEGSVQNDEFALSAFDGSNPQLFIGKISGNELSGSFVNSRQVRSLKGTRNAQAALPDAYSLTKMREGIPFTFTFPDGFTGKLVSLSDPKYKNKVVIVTTMGSWCHNCMDEAAFLAPWYKANKDRGVEIIGLAFEVKNDPVFAKARLETVKKRYQIGYDMLFAGIADEKHASAVLPALSEMSVYPTTIYVRRNGEVAKVHTGYSGPATGQYYEAFIKEFNAEMDQLLNEPISDRAPGKAN</sequence>
<dbReference type="PROSITE" id="PS51257">
    <property type="entry name" value="PROKAR_LIPOPROTEIN"/>
    <property type="match status" value="1"/>
</dbReference>
<dbReference type="InterPro" id="IPR013766">
    <property type="entry name" value="Thioredoxin_domain"/>
</dbReference>
<proteinExistence type="predicted"/>